<dbReference type="SUPFAM" id="SSF53474">
    <property type="entry name" value="alpha/beta-Hydrolases"/>
    <property type="match status" value="1"/>
</dbReference>
<sequence>MIAAEETFDGTWPYPARFTEAAGFRQHYIDEAPERPDQTIVMLHGEPTWGYEWRHLIGPLSRHHRVVVPDHMGFGKSETPQDRTYDASEHILNLESLLVDTLDLTDITLVVRDWGGPIGTGFALRHPDRISRIFAVNTVLPLSDDMAPLMKGNADESRWFQWARSALSDGSFEQILGNAGRTIAHLMIDLQHVARPEIATPTWIRAYSSPFPTPAECRGVIAFPRQVLEGPQGPPPGPPPMEAVAALRAVPAMLAVGMRDTALLPEYVIPSYKLSYPDAPVVEIPGAGHFPTEDAPETLLALLELFLQTTPGART</sequence>
<dbReference type="PRINTS" id="PR00412">
    <property type="entry name" value="EPOXHYDRLASE"/>
</dbReference>
<dbReference type="Pfam" id="PF00561">
    <property type="entry name" value="Abhydrolase_1"/>
    <property type="match status" value="1"/>
</dbReference>
<keyword evidence="3" id="KW-1185">Reference proteome</keyword>
<dbReference type="Gene3D" id="3.40.50.1820">
    <property type="entry name" value="alpha/beta hydrolase"/>
    <property type="match status" value="1"/>
</dbReference>
<comment type="caution">
    <text evidence="2">The sequence shown here is derived from an EMBL/GenBank/DDBJ whole genome shotgun (WGS) entry which is preliminary data.</text>
</comment>
<dbReference type="InterPro" id="IPR029058">
    <property type="entry name" value="AB_hydrolase_fold"/>
</dbReference>
<dbReference type="InterPro" id="IPR000073">
    <property type="entry name" value="AB_hydrolase_1"/>
</dbReference>
<dbReference type="PANTHER" id="PTHR43194">
    <property type="entry name" value="HYDROLASE ALPHA/BETA FOLD FAMILY"/>
    <property type="match status" value="1"/>
</dbReference>
<evidence type="ECO:0000313" key="3">
    <source>
        <dbReference type="Proteomes" id="UP001601288"/>
    </source>
</evidence>
<reference evidence="2 3" key="1">
    <citation type="submission" date="2024-10" db="EMBL/GenBank/DDBJ databases">
        <title>The Natural Products Discovery Center: Release of the First 8490 Sequenced Strains for Exploring Actinobacteria Biosynthetic Diversity.</title>
        <authorList>
            <person name="Kalkreuter E."/>
            <person name="Kautsar S.A."/>
            <person name="Yang D."/>
            <person name="Bader C.D."/>
            <person name="Teijaro C.N."/>
            <person name="Fluegel L."/>
            <person name="Davis C.M."/>
            <person name="Simpson J.R."/>
            <person name="Lauterbach L."/>
            <person name="Steele A.D."/>
            <person name="Gui C."/>
            <person name="Meng S."/>
            <person name="Li G."/>
            <person name="Viehrig K."/>
            <person name="Ye F."/>
            <person name="Su P."/>
            <person name="Kiefer A.F."/>
            <person name="Nichols A."/>
            <person name="Cepeda A.J."/>
            <person name="Yan W."/>
            <person name="Fan B."/>
            <person name="Jiang Y."/>
            <person name="Adhikari A."/>
            <person name="Zheng C.-J."/>
            <person name="Schuster L."/>
            <person name="Cowan T.M."/>
            <person name="Smanski M.J."/>
            <person name="Chevrette M.G."/>
            <person name="De Carvalho L.P.S."/>
            <person name="Shen B."/>
        </authorList>
    </citation>
    <scope>NUCLEOTIDE SEQUENCE [LARGE SCALE GENOMIC DNA]</scope>
    <source>
        <strain evidence="2 3">NPDC007066</strain>
    </source>
</reference>
<accession>A0ABW6LNI7</accession>
<dbReference type="PRINTS" id="PR00111">
    <property type="entry name" value="ABHYDROLASE"/>
</dbReference>
<keyword evidence="2" id="KW-0378">Hydrolase</keyword>
<gene>
    <name evidence="2" type="ORF">ACFYM3_36450</name>
</gene>
<dbReference type="PANTHER" id="PTHR43194:SF2">
    <property type="entry name" value="PEROXISOMAL MEMBRANE PROTEIN LPX1"/>
    <property type="match status" value="1"/>
</dbReference>
<dbReference type="InterPro" id="IPR000639">
    <property type="entry name" value="Epox_hydrolase-like"/>
</dbReference>
<organism evidence="2 3">
    <name type="scientific">Streptomyces massasporeus</name>
    <dbReference type="NCBI Taxonomy" id="67324"/>
    <lineage>
        <taxon>Bacteria</taxon>
        <taxon>Bacillati</taxon>
        <taxon>Actinomycetota</taxon>
        <taxon>Actinomycetes</taxon>
        <taxon>Kitasatosporales</taxon>
        <taxon>Streptomycetaceae</taxon>
        <taxon>Streptomyces</taxon>
    </lineage>
</organism>
<evidence type="ECO:0000259" key="1">
    <source>
        <dbReference type="Pfam" id="PF00561"/>
    </source>
</evidence>
<dbReference type="InterPro" id="IPR050228">
    <property type="entry name" value="Carboxylesterase_BioH"/>
</dbReference>
<name>A0ABW6LNI7_9ACTN</name>
<dbReference type="EMBL" id="JBIAFP010000030">
    <property type="protein sequence ID" value="MFE9229979.1"/>
    <property type="molecule type" value="Genomic_DNA"/>
</dbReference>
<feature type="domain" description="AB hydrolase-1" evidence="1">
    <location>
        <begin position="39"/>
        <end position="295"/>
    </location>
</feature>
<dbReference type="GO" id="GO:0016787">
    <property type="term" value="F:hydrolase activity"/>
    <property type="evidence" value="ECO:0007669"/>
    <property type="project" value="UniProtKB-KW"/>
</dbReference>
<evidence type="ECO:0000313" key="2">
    <source>
        <dbReference type="EMBL" id="MFE9229979.1"/>
    </source>
</evidence>
<dbReference type="RefSeq" id="WP_358292951.1">
    <property type="nucleotide sequence ID" value="NZ_JBEYGJ010000075.1"/>
</dbReference>
<protein>
    <submittedName>
        <fullName evidence="2">Alpha/beta fold hydrolase</fullName>
    </submittedName>
</protein>
<proteinExistence type="predicted"/>
<dbReference type="Proteomes" id="UP001601288">
    <property type="component" value="Unassembled WGS sequence"/>
</dbReference>